<evidence type="ECO:0000313" key="2">
    <source>
        <dbReference type="EMBL" id="KAJ8882794.1"/>
    </source>
</evidence>
<sequence>MFYFQDIALPHANNAQRNPGNYINGTLHRIHSVRQALISAARWRWWVLGDCGNPLSPIFSTTGMFRRDLHFCGTSRHTLWSPTVRPGSKSLDYSMRARRRFPGIADTYCDARVLISRIRVHSMGWRVRHSRFARPLSCPVRIAERHADKKGAEQIFIRCPVCFLIESLLNTKSKSPLVCDSVKRAAEIELNVHKRRSAKCYKSIKEVEALCPKQEHTEGLDFDLTQNLPLPCIPCRHSVICMYHEGEGRKGANEVCSFVYYYIHTFMSSKVTELFLFSDGATGQNKNHTFVRMCMGLVSSGHQLKTICHRFPDRGQSFLPCDRVFGVIKEKLKEAAELFIEAFFEAESRVLGVHGSSEVNSSSVNSKNIRGGNSSDCECVTIEISEKICAALNSEVSRVIEVSMKQHRNERAGGNGRSPRKPADQWHRPDMPEATSSGLERAVSPNNKTRFACLYLQNVLPVWSRGRSGVAVKPLAFNQGEPGSILGFSRLAGFVGVLPFPPPMLSGAAPSPPLFALADAKGLEPVRPLHAHPVSDGCYIRRLPSCLVYAWLRAATRGARRIRTQAVCPPQNPLLTRPCISNTYESMPEYNLNGLADDAETKPYALDKFEPITNRQEKQDGIPRYLLWPVKTGASANEQLPEARVHKQLCNLAFYQLNPRNFRVFNLTTTPANHARRNESIRFRQHKGNPITSPPCLSRANAEHSSWGRDDVTKLTTEILKYQIATIAVHVYVDGFRTERHLTLSAQFEHSLNLSPSTRYIPAGRTRRGIGKVKEKKGYKEKKQKKFTYHSLLRA</sequence>
<comment type="caution">
    <text evidence="2">The sequence shown here is derived from an EMBL/GenBank/DDBJ whole genome shotgun (WGS) entry which is preliminary data.</text>
</comment>
<evidence type="ECO:0000256" key="1">
    <source>
        <dbReference type="SAM" id="MobiDB-lite"/>
    </source>
</evidence>
<dbReference type="Proteomes" id="UP001159363">
    <property type="component" value="Chromosome 4"/>
</dbReference>
<reference evidence="2 3" key="1">
    <citation type="submission" date="2023-02" db="EMBL/GenBank/DDBJ databases">
        <title>LHISI_Scaffold_Assembly.</title>
        <authorList>
            <person name="Stuart O.P."/>
            <person name="Cleave R."/>
            <person name="Magrath M.J.L."/>
            <person name="Mikheyev A.S."/>
        </authorList>
    </citation>
    <scope>NUCLEOTIDE SEQUENCE [LARGE SCALE GENOMIC DNA]</scope>
    <source>
        <strain evidence="2">Daus_M_001</strain>
        <tissue evidence="2">Leg muscle</tissue>
    </source>
</reference>
<dbReference type="EMBL" id="JARBHB010000005">
    <property type="protein sequence ID" value="KAJ8882794.1"/>
    <property type="molecule type" value="Genomic_DNA"/>
</dbReference>
<organism evidence="2 3">
    <name type="scientific">Dryococelus australis</name>
    <dbReference type="NCBI Taxonomy" id="614101"/>
    <lineage>
        <taxon>Eukaryota</taxon>
        <taxon>Metazoa</taxon>
        <taxon>Ecdysozoa</taxon>
        <taxon>Arthropoda</taxon>
        <taxon>Hexapoda</taxon>
        <taxon>Insecta</taxon>
        <taxon>Pterygota</taxon>
        <taxon>Neoptera</taxon>
        <taxon>Polyneoptera</taxon>
        <taxon>Phasmatodea</taxon>
        <taxon>Verophasmatodea</taxon>
        <taxon>Anareolatae</taxon>
        <taxon>Phasmatidae</taxon>
        <taxon>Eurycanthinae</taxon>
        <taxon>Dryococelus</taxon>
    </lineage>
</organism>
<proteinExistence type="predicted"/>
<keyword evidence="3" id="KW-1185">Reference proteome</keyword>
<gene>
    <name evidence="2" type="ORF">PR048_014608</name>
</gene>
<evidence type="ECO:0000313" key="3">
    <source>
        <dbReference type="Proteomes" id="UP001159363"/>
    </source>
</evidence>
<feature type="compositionally biased region" description="Basic and acidic residues" evidence="1">
    <location>
        <begin position="421"/>
        <end position="431"/>
    </location>
</feature>
<feature type="region of interest" description="Disordered" evidence="1">
    <location>
        <begin position="406"/>
        <end position="442"/>
    </location>
</feature>
<name>A0ABQ9HEP7_9NEOP</name>
<accession>A0ABQ9HEP7</accession>
<protein>
    <submittedName>
        <fullName evidence="2">Uncharacterized protein</fullName>
    </submittedName>
</protein>